<dbReference type="Proteomes" id="UP000784294">
    <property type="component" value="Unassembled WGS sequence"/>
</dbReference>
<gene>
    <name evidence="1" type="ORF">PXEA_LOCUS11624</name>
</gene>
<accession>A0A448WR89</accession>
<sequence length="152" mass="17135">MSRSWGDRLLLQALELEAQLDTSSALPTDQLDAMISRLEHCLEGTETRLLDALATDESIYREFNVTATDRDDRHLPLPLLVRTGIEACLNRIRAKRISRVKPEFTDSTHSKLSAMLQTRLLEIEEDTPLIVELPGQAIKPKAVGICHIFKLC</sequence>
<reference evidence="1" key="1">
    <citation type="submission" date="2018-11" db="EMBL/GenBank/DDBJ databases">
        <authorList>
            <consortium name="Pathogen Informatics"/>
        </authorList>
    </citation>
    <scope>NUCLEOTIDE SEQUENCE</scope>
</reference>
<evidence type="ECO:0000313" key="2">
    <source>
        <dbReference type="Proteomes" id="UP000784294"/>
    </source>
</evidence>
<dbReference type="AlphaFoldDB" id="A0A448WR89"/>
<dbReference type="EMBL" id="CAAALY010035977">
    <property type="protein sequence ID" value="VEL18184.1"/>
    <property type="molecule type" value="Genomic_DNA"/>
</dbReference>
<keyword evidence="2" id="KW-1185">Reference proteome</keyword>
<proteinExistence type="predicted"/>
<name>A0A448WR89_9PLAT</name>
<organism evidence="1 2">
    <name type="scientific">Protopolystoma xenopodis</name>
    <dbReference type="NCBI Taxonomy" id="117903"/>
    <lineage>
        <taxon>Eukaryota</taxon>
        <taxon>Metazoa</taxon>
        <taxon>Spiralia</taxon>
        <taxon>Lophotrochozoa</taxon>
        <taxon>Platyhelminthes</taxon>
        <taxon>Monogenea</taxon>
        <taxon>Polyopisthocotylea</taxon>
        <taxon>Polystomatidea</taxon>
        <taxon>Polystomatidae</taxon>
        <taxon>Protopolystoma</taxon>
    </lineage>
</organism>
<comment type="caution">
    <text evidence="1">The sequence shown here is derived from an EMBL/GenBank/DDBJ whole genome shotgun (WGS) entry which is preliminary data.</text>
</comment>
<protein>
    <submittedName>
        <fullName evidence="1">Uncharacterized protein</fullName>
    </submittedName>
</protein>
<evidence type="ECO:0000313" key="1">
    <source>
        <dbReference type="EMBL" id="VEL18184.1"/>
    </source>
</evidence>